<evidence type="ECO:0000313" key="1">
    <source>
        <dbReference type="EMBL" id="EFX66226.1"/>
    </source>
</evidence>
<sequence>MSFSSEILFISDELASFGRRPGPDDLQALGAQIVGVFATLQGNLKGKGAMPHLNNHVQFVMSPIGSVGSGLSSYRDMYCALKDEKGTIYSQISSIMYMLTAVIRNGYDKVTLVA</sequence>
<dbReference type="AlphaFoldDB" id="E9HPW0"/>
<gene>
    <name evidence="1" type="ORF">DAPPUDRAFT_332406</name>
</gene>
<dbReference type="Proteomes" id="UP000000305">
    <property type="component" value="Unassembled WGS sequence"/>
</dbReference>
<dbReference type="OrthoDB" id="6402319at2759"/>
<accession>E9HPW0</accession>
<name>E9HPW0_DAPPU</name>
<dbReference type="KEGG" id="dpx:DAPPUDRAFT_332406"/>
<reference evidence="1 2" key="1">
    <citation type="journal article" date="2011" name="Science">
        <title>The ecoresponsive genome of Daphnia pulex.</title>
        <authorList>
            <person name="Colbourne J.K."/>
            <person name="Pfrender M.E."/>
            <person name="Gilbert D."/>
            <person name="Thomas W.K."/>
            <person name="Tucker A."/>
            <person name="Oakley T.H."/>
            <person name="Tokishita S."/>
            <person name="Aerts A."/>
            <person name="Arnold G.J."/>
            <person name="Basu M.K."/>
            <person name="Bauer D.J."/>
            <person name="Caceres C.E."/>
            <person name="Carmel L."/>
            <person name="Casola C."/>
            <person name="Choi J.H."/>
            <person name="Detter J.C."/>
            <person name="Dong Q."/>
            <person name="Dusheyko S."/>
            <person name="Eads B.D."/>
            <person name="Frohlich T."/>
            <person name="Geiler-Samerotte K.A."/>
            <person name="Gerlach D."/>
            <person name="Hatcher P."/>
            <person name="Jogdeo S."/>
            <person name="Krijgsveld J."/>
            <person name="Kriventseva E.V."/>
            <person name="Kultz D."/>
            <person name="Laforsch C."/>
            <person name="Lindquist E."/>
            <person name="Lopez J."/>
            <person name="Manak J.R."/>
            <person name="Muller J."/>
            <person name="Pangilinan J."/>
            <person name="Patwardhan R.P."/>
            <person name="Pitluck S."/>
            <person name="Pritham E.J."/>
            <person name="Rechtsteiner A."/>
            <person name="Rho M."/>
            <person name="Rogozin I.B."/>
            <person name="Sakarya O."/>
            <person name="Salamov A."/>
            <person name="Schaack S."/>
            <person name="Shapiro H."/>
            <person name="Shiga Y."/>
            <person name="Skalitzky C."/>
            <person name="Smith Z."/>
            <person name="Souvorov A."/>
            <person name="Sung W."/>
            <person name="Tang Z."/>
            <person name="Tsuchiya D."/>
            <person name="Tu H."/>
            <person name="Vos H."/>
            <person name="Wang M."/>
            <person name="Wolf Y.I."/>
            <person name="Yamagata H."/>
            <person name="Yamada T."/>
            <person name="Ye Y."/>
            <person name="Shaw J.R."/>
            <person name="Andrews J."/>
            <person name="Crease T.J."/>
            <person name="Tang H."/>
            <person name="Lucas S.M."/>
            <person name="Robertson H.M."/>
            <person name="Bork P."/>
            <person name="Koonin E.V."/>
            <person name="Zdobnov E.M."/>
            <person name="Grigoriev I.V."/>
            <person name="Lynch M."/>
            <person name="Boore J.L."/>
        </authorList>
    </citation>
    <scope>NUCLEOTIDE SEQUENCE [LARGE SCALE GENOMIC DNA]</scope>
</reference>
<dbReference type="HOGENOM" id="CLU_2123505_0_0_1"/>
<evidence type="ECO:0000313" key="2">
    <source>
        <dbReference type="Proteomes" id="UP000000305"/>
    </source>
</evidence>
<proteinExistence type="predicted"/>
<keyword evidence="2" id="KW-1185">Reference proteome</keyword>
<dbReference type="PhylomeDB" id="E9HPW0"/>
<protein>
    <submittedName>
        <fullName evidence="1">Uncharacterized protein</fullName>
    </submittedName>
</protein>
<dbReference type="InParanoid" id="E9HPW0"/>
<organism evidence="1 2">
    <name type="scientific">Daphnia pulex</name>
    <name type="common">Water flea</name>
    <dbReference type="NCBI Taxonomy" id="6669"/>
    <lineage>
        <taxon>Eukaryota</taxon>
        <taxon>Metazoa</taxon>
        <taxon>Ecdysozoa</taxon>
        <taxon>Arthropoda</taxon>
        <taxon>Crustacea</taxon>
        <taxon>Branchiopoda</taxon>
        <taxon>Diplostraca</taxon>
        <taxon>Cladocera</taxon>
        <taxon>Anomopoda</taxon>
        <taxon>Daphniidae</taxon>
        <taxon>Daphnia</taxon>
    </lineage>
</organism>
<dbReference type="EMBL" id="GL732711">
    <property type="protein sequence ID" value="EFX66226.1"/>
    <property type="molecule type" value="Genomic_DNA"/>
</dbReference>